<evidence type="ECO:0000313" key="2">
    <source>
        <dbReference type="Proteomes" id="UP001177597"/>
    </source>
</evidence>
<dbReference type="GO" id="GO:0006355">
    <property type="term" value="P:regulation of DNA-templated transcription"/>
    <property type="evidence" value="ECO:0007669"/>
    <property type="project" value="InterPro"/>
</dbReference>
<proteinExistence type="predicted"/>
<dbReference type="Proteomes" id="UP001177597">
    <property type="component" value="Plasmid paIh5"/>
</dbReference>
<keyword evidence="1" id="KW-0614">Plasmid</keyword>
<accession>A0AA95GG89</accession>
<dbReference type="RefSeq" id="WP_280628449.1">
    <property type="nucleotide sequence ID" value="NZ_CP123495.1"/>
</dbReference>
<organism evidence="1 2">
    <name type="scientific">Arsenophonus nasoniae</name>
    <name type="common">son-killer infecting Nasonia vitripennis</name>
    <dbReference type="NCBI Taxonomy" id="638"/>
    <lineage>
        <taxon>Bacteria</taxon>
        <taxon>Pseudomonadati</taxon>
        <taxon>Pseudomonadota</taxon>
        <taxon>Gammaproteobacteria</taxon>
        <taxon>Enterobacterales</taxon>
        <taxon>Morganellaceae</taxon>
        <taxon>Arsenophonus</taxon>
    </lineage>
</organism>
<dbReference type="SUPFAM" id="SSF46894">
    <property type="entry name" value="C-terminal effector domain of the bipartite response regulators"/>
    <property type="match status" value="1"/>
</dbReference>
<geneLocation type="plasmid" evidence="1 2">
    <name>paIh5</name>
</geneLocation>
<protein>
    <submittedName>
        <fullName evidence="1">Uncharacterized protein</fullName>
    </submittedName>
</protein>
<dbReference type="AlphaFoldDB" id="A0AA95GG89"/>
<reference evidence="1" key="1">
    <citation type="submission" date="2023-04" db="EMBL/GenBank/DDBJ databases">
        <title>Genome dynamics across the evolutionary transition to endosymbiosis.</title>
        <authorList>
            <person name="Siozios S."/>
            <person name="Nadal-Jimenez P."/>
            <person name="Azagi T."/>
            <person name="Sprong H."/>
            <person name="Frost C.L."/>
            <person name="Parratt S.R."/>
            <person name="Taylor G."/>
            <person name="Brettell L."/>
            <person name="Lew K.C."/>
            <person name="Croft L."/>
            <person name="King K.C."/>
            <person name="Brockhurst M.A."/>
            <person name="Hypsa V."/>
            <person name="Novakova E."/>
            <person name="Darby A.C."/>
            <person name="Hurst G.D.D."/>
        </authorList>
    </citation>
    <scope>NUCLEOTIDE SEQUENCE</scope>
    <source>
        <strain evidence="1">AIh</strain>
        <plasmid evidence="1">paIh5</plasmid>
    </source>
</reference>
<dbReference type="GO" id="GO:0003677">
    <property type="term" value="F:DNA binding"/>
    <property type="evidence" value="ECO:0007669"/>
    <property type="project" value="InterPro"/>
</dbReference>
<dbReference type="InterPro" id="IPR016032">
    <property type="entry name" value="Sig_transdc_resp-reg_C-effctor"/>
</dbReference>
<gene>
    <name evidence="1" type="ORF">QE207_01660</name>
</gene>
<dbReference type="EMBL" id="CP123495">
    <property type="protein sequence ID" value="WGL94031.1"/>
    <property type="molecule type" value="Genomic_DNA"/>
</dbReference>
<evidence type="ECO:0000313" key="1">
    <source>
        <dbReference type="EMBL" id="WGL94031.1"/>
    </source>
</evidence>
<sequence length="97" mass="11290">MRNVDSEDFLPFYPAFPELSHSQVDTVLWIRMHFSPQAIASMKNIRHDSLRRELCIIKKKLNVFSEKQLEALVDKRLLIFSLCPGALSKIILIHNLN</sequence>
<name>A0AA95GG89_9GAMM</name>